<evidence type="ECO:0000313" key="1">
    <source>
        <dbReference type="EMBL" id="KAF2864314.1"/>
    </source>
</evidence>
<gene>
    <name evidence="1" type="ORF">K470DRAFT_261228</name>
</gene>
<name>A0A6A7C9W7_9PEZI</name>
<accession>A0A6A7C9W7</accession>
<protein>
    <recommendedName>
        <fullName evidence="3">HAT C-terminal dimerisation domain-containing protein</fullName>
    </recommendedName>
</protein>
<keyword evidence="2" id="KW-1185">Reference proteome</keyword>
<reference evidence="1" key="1">
    <citation type="journal article" date="2020" name="Stud. Mycol.">
        <title>101 Dothideomycetes genomes: a test case for predicting lifestyles and emergence of pathogens.</title>
        <authorList>
            <person name="Haridas S."/>
            <person name="Albert R."/>
            <person name="Binder M."/>
            <person name="Bloem J."/>
            <person name="Labutti K."/>
            <person name="Salamov A."/>
            <person name="Andreopoulos B."/>
            <person name="Baker S."/>
            <person name="Barry K."/>
            <person name="Bills G."/>
            <person name="Bluhm B."/>
            <person name="Cannon C."/>
            <person name="Castanera R."/>
            <person name="Culley D."/>
            <person name="Daum C."/>
            <person name="Ezra D."/>
            <person name="Gonzalez J."/>
            <person name="Henrissat B."/>
            <person name="Kuo A."/>
            <person name="Liang C."/>
            <person name="Lipzen A."/>
            <person name="Lutzoni F."/>
            <person name="Magnuson J."/>
            <person name="Mondo S."/>
            <person name="Nolan M."/>
            <person name="Ohm R."/>
            <person name="Pangilinan J."/>
            <person name="Park H.-J."/>
            <person name="Ramirez L."/>
            <person name="Alfaro M."/>
            <person name="Sun H."/>
            <person name="Tritt A."/>
            <person name="Yoshinaga Y."/>
            <person name="Zwiers L.-H."/>
            <person name="Turgeon B."/>
            <person name="Goodwin S."/>
            <person name="Spatafora J."/>
            <person name="Crous P."/>
            <person name="Grigoriev I."/>
        </authorList>
    </citation>
    <scope>NUCLEOTIDE SEQUENCE</scope>
    <source>
        <strain evidence="1">CBS 480.64</strain>
    </source>
</reference>
<evidence type="ECO:0008006" key="3">
    <source>
        <dbReference type="Google" id="ProtNLM"/>
    </source>
</evidence>
<dbReference type="OrthoDB" id="2748837at2759"/>
<evidence type="ECO:0000313" key="2">
    <source>
        <dbReference type="Proteomes" id="UP000799421"/>
    </source>
</evidence>
<organism evidence="1 2">
    <name type="scientific">Piedraia hortae CBS 480.64</name>
    <dbReference type="NCBI Taxonomy" id="1314780"/>
    <lineage>
        <taxon>Eukaryota</taxon>
        <taxon>Fungi</taxon>
        <taxon>Dikarya</taxon>
        <taxon>Ascomycota</taxon>
        <taxon>Pezizomycotina</taxon>
        <taxon>Dothideomycetes</taxon>
        <taxon>Dothideomycetidae</taxon>
        <taxon>Capnodiales</taxon>
        <taxon>Piedraiaceae</taxon>
        <taxon>Piedraia</taxon>
    </lineage>
</organism>
<dbReference type="Proteomes" id="UP000799421">
    <property type="component" value="Unassembled WGS sequence"/>
</dbReference>
<dbReference type="EMBL" id="MU005957">
    <property type="protein sequence ID" value="KAF2864314.1"/>
    <property type="molecule type" value="Genomic_DNA"/>
</dbReference>
<proteinExistence type="predicted"/>
<dbReference type="AlphaFoldDB" id="A0A6A7C9W7"/>
<sequence length="149" mass="16809">MTHLFEQVFMMGEPTSPRLGYSPFSFVKPLAHKIIAITMDNASNNSSFVSIAISNGLVKGRDCLMRCFAHVLKLAADSALEIIEPTLATLEKLIKHVRDDDNELVALEKHAKKRLRRKGSRYLAMRRGGTRHSTCSSKRSYKSLYMCSF</sequence>